<feature type="transmembrane region" description="Helical" evidence="7">
    <location>
        <begin position="243"/>
        <end position="264"/>
    </location>
</feature>
<keyword evidence="5 7" id="KW-0472">Membrane</keyword>
<keyword evidence="2" id="KW-1003">Cell membrane</keyword>
<feature type="region of interest" description="Disordered" evidence="6">
    <location>
        <begin position="310"/>
        <end position="329"/>
    </location>
</feature>
<comment type="subcellular location">
    <subcellularLocation>
        <location evidence="1">Cell membrane</location>
        <topology evidence="1">Multi-pass membrane protein</topology>
    </subcellularLocation>
</comment>
<evidence type="ECO:0000256" key="6">
    <source>
        <dbReference type="SAM" id="MobiDB-lite"/>
    </source>
</evidence>
<feature type="transmembrane region" description="Helical" evidence="7">
    <location>
        <begin position="211"/>
        <end position="231"/>
    </location>
</feature>
<evidence type="ECO:0000256" key="3">
    <source>
        <dbReference type="ARBA" id="ARBA00022692"/>
    </source>
</evidence>
<feature type="transmembrane region" description="Helical" evidence="7">
    <location>
        <begin position="276"/>
        <end position="297"/>
    </location>
</feature>
<dbReference type="EMBL" id="BMMV01000036">
    <property type="protein sequence ID" value="GGK28211.1"/>
    <property type="molecule type" value="Genomic_DNA"/>
</dbReference>
<dbReference type="Proteomes" id="UP000660265">
    <property type="component" value="Unassembled WGS sequence"/>
</dbReference>
<dbReference type="PANTHER" id="PTHR30213:SF0">
    <property type="entry name" value="UPF0761 MEMBRANE PROTEIN YIHY"/>
    <property type="match status" value="1"/>
</dbReference>
<accession>A0ABQ2EVV5</accession>
<evidence type="ECO:0000256" key="7">
    <source>
        <dbReference type="SAM" id="Phobius"/>
    </source>
</evidence>
<feature type="transmembrane region" description="Helical" evidence="7">
    <location>
        <begin position="121"/>
        <end position="146"/>
    </location>
</feature>
<keyword evidence="9" id="KW-1185">Reference proteome</keyword>
<keyword evidence="4 7" id="KW-1133">Transmembrane helix</keyword>
<dbReference type="NCBIfam" id="TIGR00765">
    <property type="entry name" value="yihY_not_rbn"/>
    <property type="match status" value="1"/>
</dbReference>
<evidence type="ECO:0000313" key="8">
    <source>
        <dbReference type="EMBL" id="GGK28211.1"/>
    </source>
</evidence>
<feature type="transmembrane region" description="Helical" evidence="7">
    <location>
        <begin position="57"/>
        <end position="83"/>
    </location>
</feature>
<evidence type="ECO:0000256" key="5">
    <source>
        <dbReference type="ARBA" id="ARBA00023136"/>
    </source>
</evidence>
<dbReference type="PIRSF" id="PIRSF035875">
    <property type="entry name" value="RNase_BN"/>
    <property type="match status" value="1"/>
</dbReference>
<gene>
    <name evidence="8" type="ORF">GCM10011583_70260</name>
</gene>
<feature type="transmembrane region" description="Helical" evidence="7">
    <location>
        <begin position="167"/>
        <end position="191"/>
    </location>
</feature>
<protein>
    <submittedName>
        <fullName evidence="8">Uncharacterized protein</fullName>
    </submittedName>
</protein>
<keyword evidence="3 7" id="KW-0812">Transmembrane</keyword>
<organism evidence="8 9">
    <name type="scientific">Streptomyces camponoticapitis</name>
    <dbReference type="NCBI Taxonomy" id="1616125"/>
    <lineage>
        <taxon>Bacteria</taxon>
        <taxon>Bacillati</taxon>
        <taxon>Actinomycetota</taxon>
        <taxon>Actinomycetes</taxon>
        <taxon>Kitasatosporales</taxon>
        <taxon>Streptomycetaceae</taxon>
        <taxon>Streptomyces</taxon>
    </lineage>
</organism>
<reference evidence="9" key="1">
    <citation type="journal article" date="2019" name="Int. J. Syst. Evol. Microbiol.">
        <title>The Global Catalogue of Microorganisms (GCM) 10K type strain sequencing project: providing services to taxonomists for standard genome sequencing and annotation.</title>
        <authorList>
            <consortium name="The Broad Institute Genomics Platform"/>
            <consortium name="The Broad Institute Genome Sequencing Center for Infectious Disease"/>
            <person name="Wu L."/>
            <person name="Ma J."/>
        </authorList>
    </citation>
    <scope>NUCLEOTIDE SEQUENCE [LARGE SCALE GENOMIC DNA]</scope>
    <source>
        <strain evidence="9">CGMCC 4.7275</strain>
    </source>
</reference>
<sequence length="329" mass="35437">MVDNVPDSGPQRGDGRGEQGGGGPHPVKGPTDLPKESWRGVLKRTVREFREDNLTDWAAALTYYGVLSIFPALLALVSILGLLGTSSIQPLIDNVGKLAPGTIRTVLNSMLTQLQNGQGKAGLALAIGIVVALWSASGYIAAFMRASNAVYDIGEGRPAWKTLPTRFGITVAVIVLLAAIAVGVVFTGSLAHETGRVLGVGNTGLTVWTYAKWPVMIVLFSLVIAVLYWFAPNVRRGFRWISLGSILAVLIWIIASAAFGAYVANFSSYDQTYGSFAAIIIFLVWLWVSNIAILLGLEFNAELERGRAIEEGHPPDDEPYAEPRDTRKL</sequence>
<comment type="caution">
    <text evidence="8">The sequence shown here is derived from an EMBL/GenBank/DDBJ whole genome shotgun (WGS) entry which is preliminary data.</text>
</comment>
<evidence type="ECO:0000256" key="1">
    <source>
        <dbReference type="ARBA" id="ARBA00004651"/>
    </source>
</evidence>
<evidence type="ECO:0000256" key="2">
    <source>
        <dbReference type="ARBA" id="ARBA00022475"/>
    </source>
</evidence>
<dbReference type="Pfam" id="PF03631">
    <property type="entry name" value="Virul_fac_BrkB"/>
    <property type="match status" value="1"/>
</dbReference>
<dbReference type="InterPro" id="IPR017039">
    <property type="entry name" value="Virul_fac_BrkB"/>
</dbReference>
<evidence type="ECO:0000313" key="9">
    <source>
        <dbReference type="Proteomes" id="UP000660265"/>
    </source>
</evidence>
<feature type="region of interest" description="Disordered" evidence="6">
    <location>
        <begin position="1"/>
        <end position="35"/>
    </location>
</feature>
<proteinExistence type="predicted"/>
<dbReference type="RefSeq" id="WP_189111644.1">
    <property type="nucleotide sequence ID" value="NZ_BMMV01000036.1"/>
</dbReference>
<evidence type="ECO:0000256" key="4">
    <source>
        <dbReference type="ARBA" id="ARBA00022989"/>
    </source>
</evidence>
<dbReference type="PANTHER" id="PTHR30213">
    <property type="entry name" value="INNER MEMBRANE PROTEIN YHJD"/>
    <property type="match status" value="1"/>
</dbReference>
<name>A0ABQ2EVV5_9ACTN</name>